<evidence type="ECO:0000256" key="1">
    <source>
        <dbReference type="SAM" id="Phobius"/>
    </source>
</evidence>
<evidence type="ECO:0000313" key="2">
    <source>
        <dbReference type="EMBL" id="AII86998.1"/>
    </source>
</evidence>
<evidence type="ECO:0000313" key="3">
    <source>
        <dbReference type="Proteomes" id="UP000028680"/>
    </source>
</evidence>
<dbReference type="Pfam" id="PF06041">
    <property type="entry name" value="DUF924"/>
    <property type="match status" value="1"/>
</dbReference>
<protein>
    <recommendedName>
        <fullName evidence="4">DUF924 domain-containing protein</fullName>
    </recommendedName>
</protein>
<dbReference type="InterPro" id="IPR011990">
    <property type="entry name" value="TPR-like_helical_dom_sf"/>
</dbReference>
<dbReference type="GeneID" id="93368172"/>
<dbReference type="SUPFAM" id="SSF48452">
    <property type="entry name" value="TPR-like"/>
    <property type="match status" value="1"/>
</dbReference>
<dbReference type="KEGG" id="ptp:RCA23_c14590"/>
<organism evidence="2 3">
    <name type="scientific">Planktomarina temperata RCA23</name>
    <dbReference type="NCBI Taxonomy" id="666509"/>
    <lineage>
        <taxon>Bacteria</taxon>
        <taxon>Pseudomonadati</taxon>
        <taxon>Pseudomonadota</taxon>
        <taxon>Alphaproteobacteria</taxon>
        <taxon>Rhodobacterales</taxon>
        <taxon>Paracoccaceae</taxon>
        <taxon>Planktomarina</taxon>
    </lineage>
</organism>
<keyword evidence="1" id="KW-0812">Transmembrane</keyword>
<sequence>MTTVNEVVDFWLDEVGADRWYAADEALDHEVRRRFEQLWWDTLNGANGLWLTYASGTLAYLILMDQMPRNMFRGTARSFGSDRHALAAAKAALHNGWDLKIDEPARQFFYMPLMHSESLTDQDRAVRLIMSRLPQGRRLQLPHAQAHRDIIRKFGRFPARNDALNRRATAPEVIYTQAGGYDFTLKSLAASS</sequence>
<keyword evidence="1" id="KW-0472">Membrane</keyword>
<dbReference type="InterPro" id="IPR010323">
    <property type="entry name" value="DUF924"/>
</dbReference>
<keyword evidence="3" id="KW-1185">Reference proteome</keyword>
<proteinExistence type="predicted"/>
<dbReference type="RefSeq" id="WP_044049780.1">
    <property type="nucleotide sequence ID" value="NZ_CP003984.1"/>
</dbReference>
<dbReference type="Gene3D" id="1.25.40.10">
    <property type="entry name" value="Tetratricopeptide repeat domain"/>
    <property type="match status" value="1"/>
</dbReference>
<dbReference type="AlphaFoldDB" id="A0AAN0RIU9"/>
<dbReference type="EMBL" id="CP003984">
    <property type="protein sequence ID" value="AII86998.1"/>
    <property type="molecule type" value="Genomic_DNA"/>
</dbReference>
<accession>A0AAN0RIU9</accession>
<name>A0AAN0RIU9_9RHOB</name>
<evidence type="ECO:0008006" key="4">
    <source>
        <dbReference type="Google" id="ProtNLM"/>
    </source>
</evidence>
<dbReference type="Proteomes" id="UP000028680">
    <property type="component" value="Chromosome"/>
</dbReference>
<gene>
    <name evidence="2" type="ORF">RCA23_c14590</name>
</gene>
<feature type="transmembrane region" description="Helical" evidence="1">
    <location>
        <begin position="45"/>
        <end position="63"/>
    </location>
</feature>
<dbReference type="Gene3D" id="1.20.58.320">
    <property type="entry name" value="TPR-like"/>
    <property type="match status" value="1"/>
</dbReference>
<keyword evidence="1" id="KW-1133">Transmembrane helix</keyword>
<reference evidence="2 3" key="1">
    <citation type="journal article" date="2014" name="ISME J.">
        <title>Adaptation of an abundant Roseobacter RCA organism to pelagic systems revealed by genomic and transcriptomic analyses.</title>
        <authorList>
            <person name="Voget S."/>
            <person name="Wemheuer B."/>
            <person name="Brinkhoff T."/>
            <person name="Vollmers J."/>
            <person name="Dietrich S."/>
            <person name="Giebel H.A."/>
            <person name="Beardsley C."/>
            <person name="Sardemann C."/>
            <person name="Bakenhus I."/>
            <person name="Billerbeck S."/>
            <person name="Daniel R."/>
            <person name="Simon M."/>
        </authorList>
    </citation>
    <scope>NUCLEOTIDE SEQUENCE [LARGE SCALE GENOMIC DNA]</scope>
    <source>
        <strain evidence="2 3">RCA23</strain>
    </source>
</reference>